<feature type="compositionally biased region" description="Polar residues" evidence="1">
    <location>
        <begin position="145"/>
        <end position="158"/>
    </location>
</feature>
<organism evidence="2 3">
    <name type="scientific">Arabis alpina</name>
    <name type="common">Alpine rock-cress</name>
    <dbReference type="NCBI Taxonomy" id="50452"/>
    <lineage>
        <taxon>Eukaryota</taxon>
        <taxon>Viridiplantae</taxon>
        <taxon>Streptophyta</taxon>
        <taxon>Embryophyta</taxon>
        <taxon>Tracheophyta</taxon>
        <taxon>Spermatophyta</taxon>
        <taxon>Magnoliopsida</taxon>
        <taxon>eudicotyledons</taxon>
        <taxon>Gunneridae</taxon>
        <taxon>Pentapetalae</taxon>
        <taxon>rosids</taxon>
        <taxon>malvids</taxon>
        <taxon>Brassicales</taxon>
        <taxon>Brassicaceae</taxon>
        <taxon>Arabideae</taxon>
        <taxon>Arabis</taxon>
    </lineage>
</organism>
<gene>
    <name evidence="2" type="ordered locus">AALP_Aa8g192100</name>
</gene>
<dbReference type="InterPro" id="IPR012436">
    <property type="entry name" value="DUF1633"/>
</dbReference>
<protein>
    <submittedName>
        <fullName evidence="2">Uncharacterized protein</fullName>
    </submittedName>
</protein>
<dbReference type="Pfam" id="PF07794">
    <property type="entry name" value="DUF1633"/>
    <property type="match status" value="1"/>
</dbReference>
<dbReference type="Proteomes" id="UP000029120">
    <property type="component" value="Chromosome 8"/>
</dbReference>
<proteinExistence type="predicted"/>
<sequence>MIDLVFANLNICGGAADLVFTTPPAPKKPSNSLIRMSQFLKANTPEAELSDELILLIAILHKGAVDWTSFDFPSIRRATGAETFAAPSSTQDPIPISVIPLLLSSAPRRTLPVRKRRRITCSGTGPSVPLTSMILEQVPSVNATEMPSAAARQSTRSLSGLLPHLKSARSRSPRGSGSDGKDSSPNSSGSGGGRPFHWSYSHSWDFPVADDPEGLAHLFRHVKLTGCSIPAVKNLHLRRPYVKLTSTLGKL</sequence>
<dbReference type="AlphaFoldDB" id="A0A087G814"/>
<evidence type="ECO:0000313" key="2">
    <source>
        <dbReference type="EMBL" id="KFK26016.1"/>
    </source>
</evidence>
<dbReference type="Gramene" id="KFK26016">
    <property type="protein sequence ID" value="KFK26016"/>
    <property type="gene ID" value="AALP_AA8G192100"/>
</dbReference>
<name>A0A087G814_ARAAL</name>
<feature type="region of interest" description="Disordered" evidence="1">
    <location>
        <begin position="145"/>
        <end position="194"/>
    </location>
</feature>
<reference evidence="3" key="1">
    <citation type="journal article" date="2015" name="Nat. Plants">
        <title>Genome expansion of Arabis alpina linked with retrotransposition and reduced symmetric DNA methylation.</title>
        <authorList>
            <person name="Willing E.M."/>
            <person name="Rawat V."/>
            <person name="Mandakova T."/>
            <person name="Maumus F."/>
            <person name="James G.V."/>
            <person name="Nordstroem K.J."/>
            <person name="Becker C."/>
            <person name="Warthmann N."/>
            <person name="Chica C."/>
            <person name="Szarzynska B."/>
            <person name="Zytnicki M."/>
            <person name="Albani M.C."/>
            <person name="Kiefer C."/>
            <person name="Bergonzi S."/>
            <person name="Castaings L."/>
            <person name="Mateos J.L."/>
            <person name="Berns M.C."/>
            <person name="Bujdoso N."/>
            <person name="Piofczyk T."/>
            <person name="de Lorenzo L."/>
            <person name="Barrero-Sicilia C."/>
            <person name="Mateos I."/>
            <person name="Piednoel M."/>
            <person name="Hagmann J."/>
            <person name="Chen-Min-Tao R."/>
            <person name="Iglesias-Fernandez R."/>
            <person name="Schuster S.C."/>
            <person name="Alonso-Blanco C."/>
            <person name="Roudier F."/>
            <person name="Carbonero P."/>
            <person name="Paz-Ares J."/>
            <person name="Davis S.J."/>
            <person name="Pecinka A."/>
            <person name="Quesneville H."/>
            <person name="Colot V."/>
            <person name="Lysak M.A."/>
            <person name="Weigel D."/>
            <person name="Coupland G."/>
            <person name="Schneeberger K."/>
        </authorList>
    </citation>
    <scope>NUCLEOTIDE SEQUENCE [LARGE SCALE GENOMIC DNA]</scope>
    <source>
        <strain evidence="3">cv. Pajares</strain>
    </source>
</reference>
<evidence type="ECO:0000256" key="1">
    <source>
        <dbReference type="SAM" id="MobiDB-lite"/>
    </source>
</evidence>
<dbReference type="EMBL" id="CM002876">
    <property type="protein sequence ID" value="KFK26016.1"/>
    <property type="molecule type" value="Genomic_DNA"/>
</dbReference>
<accession>A0A087G814</accession>
<dbReference type="OrthoDB" id="1107120at2759"/>
<evidence type="ECO:0000313" key="3">
    <source>
        <dbReference type="Proteomes" id="UP000029120"/>
    </source>
</evidence>
<keyword evidence="3" id="KW-1185">Reference proteome</keyword>